<dbReference type="GO" id="GO:0006281">
    <property type="term" value="P:DNA repair"/>
    <property type="evidence" value="ECO:0007669"/>
    <property type="project" value="TreeGrafter"/>
</dbReference>
<dbReference type="PANTHER" id="PTHR11139">
    <property type="entry name" value="ATAXIA TELANGIECTASIA MUTATED ATM -RELATED"/>
    <property type="match status" value="1"/>
</dbReference>
<proteinExistence type="predicted"/>
<dbReference type="InterPro" id="IPR016024">
    <property type="entry name" value="ARM-type_fold"/>
</dbReference>
<dbReference type="GO" id="GO:0035267">
    <property type="term" value="C:NuA4 histone acetyltransferase complex"/>
    <property type="evidence" value="ECO:0007669"/>
    <property type="project" value="TreeGrafter"/>
</dbReference>
<accession>A0A0N0NNV4</accession>
<reference evidence="2 3" key="1">
    <citation type="submission" date="2015-06" db="EMBL/GenBank/DDBJ databases">
        <title>Draft genome of the ant-associated black yeast Phialophora attae CBS 131958.</title>
        <authorList>
            <person name="Moreno L.F."/>
            <person name="Stielow B.J."/>
            <person name="de Hoog S."/>
            <person name="Vicente V.A."/>
            <person name="Weiss V.A."/>
            <person name="de Vries M."/>
            <person name="Cruz L.M."/>
            <person name="Souza E.M."/>
        </authorList>
    </citation>
    <scope>NUCLEOTIDE SEQUENCE [LARGE SCALE GENOMIC DNA]</scope>
    <source>
        <strain evidence="2 3">CBS 131958</strain>
    </source>
</reference>
<gene>
    <name evidence="2" type="ORF">AB675_5617</name>
</gene>
<dbReference type="Pfam" id="PF20175">
    <property type="entry name" value="Tra1_central"/>
    <property type="match status" value="1"/>
</dbReference>
<comment type="caution">
    <text evidence="2">The sequence shown here is derived from an EMBL/GenBank/DDBJ whole genome shotgun (WGS) entry which is preliminary data.</text>
</comment>
<dbReference type="GO" id="GO:0005634">
    <property type="term" value="C:nucleus"/>
    <property type="evidence" value="ECO:0007669"/>
    <property type="project" value="TreeGrafter"/>
</dbReference>
<organism evidence="2 3">
    <name type="scientific">Cyphellophora attinorum</name>
    <dbReference type="NCBI Taxonomy" id="1664694"/>
    <lineage>
        <taxon>Eukaryota</taxon>
        <taxon>Fungi</taxon>
        <taxon>Dikarya</taxon>
        <taxon>Ascomycota</taxon>
        <taxon>Pezizomycotina</taxon>
        <taxon>Eurotiomycetes</taxon>
        <taxon>Chaetothyriomycetidae</taxon>
        <taxon>Chaetothyriales</taxon>
        <taxon>Cyphellophoraceae</taxon>
        <taxon>Cyphellophora</taxon>
    </lineage>
</organism>
<dbReference type="Pfam" id="PF20206">
    <property type="entry name" value="Tra1_ring"/>
    <property type="match status" value="1"/>
</dbReference>
<dbReference type="InterPro" id="IPR046807">
    <property type="entry name" value="Tra1_central"/>
</dbReference>
<dbReference type="STRING" id="1664694.A0A0N0NNV4"/>
<sequence>MDPSQKIDLYATRLADPKVGKAKSSYALELRDSIDTLCTPAAAYQKFLSKLWPVFKKLLEGKPEFNPNSSEHTLRNQLLEILHRLQHASPEIEPYAVDMVDLLMDLVRVENEDNAVLCLKTVMDLARSQQRATESKVQPFLDLIQEMFEAMDTVVKDTFDDPAPVSTTTSAGTATTSQSPRPGSPAMTVSDPGTEKKELLPLAKGMKSFKVLSECPIIVVSIFQAHRSSVPTNVKKFVPSIKSILMLQAKAQKKAHDDAAQNNTIFTGVSKEIKNRAAFGDFITAQVKTMSFLAYLLRVYADQLKDFLPTLPGVVVRLLKDCPREKSSARKELLVAIRHIINFNYRKIFLNKIDELLDDRILIGNGLTVYESMRPLAYSMLADLIHHVRESLNRDQIRKTIEVYTRNLHDNFPGTSFQTMSAKLLLNMAESITKLEDKEDARHFLVMILDAIGDKFAAMNYQYANAVKLSKLYGDKNKDQASESYMDDKDNFPDWDEVGIFNASPIKTSSPRDRGTDPVADNKFLFKNLVNGLKNMFYQLKTCNPPQSNIDPANLPPNWGDISFGYNAEEVRVVTKLFHEGARVFRYYSTDVTPTELPHSSPIDSVASHSMAQMSREEKELLESFGTVFHCLDPATFHEVYQAEIPHLHELMFEHTALLHLPQFFLASETTSPAFAGMVLQYLMKQLGEVGSSDVKKSSILLRMFKLSFMAVTLFSAHNEQVLLPHITKIVTQCVHLSVSAEKPIHYFVLLRSLFRSIGGGRFELLYKEILPLLEMLLETFNQLLQGARDLHDRDLYVELTLTVPARLSHLLPHLSHLMRPLVVALRAGPDLVSQGLRTLELCVDNLTADYLDPIMAPIMDDLMTALFEHLQPQPYQHFHSHTTMRILGKLGGRNRKFLNHPHQLSYKECTDDDASFDVRLIGTNKDRAFPLKVGTDLAIKRLKEPVRPGSGKPHSLELYYKQEAFKLISNQAKLFIGYDQLPEDFAALLRLQANDLAAARYETYTTMLSQNEGTKFVRSDEKRKKMRRN</sequence>
<dbReference type="Proteomes" id="UP000038010">
    <property type="component" value="Unassembled WGS sequence"/>
</dbReference>
<protein>
    <submittedName>
        <fullName evidence="2">Transcription-associated protein 1</fullName>
    </submittedName>
</protein>
<dbReference type="EMBL" id="LFJN01000008">
    <property type="protein sequence ID" value="KPI41988.1"/>
    <property type="molecule type" value="Genomic_DNA"/>
</dbReference>
<dbReference type="AlphaFoldDB" id="A0A0N0NNV4"/>
<dbReference type="GO" id="GO:0000124">
    <property type="term" value="C:SAGA complex"/>
    <property type="evidence" value="ECO:0007669"/>
    <property type="project" value="TreeGrafter"/>
</dbReference>
<dbReference type="PANTHER" id="PTHR11139:SF1">
    <property type="entry name" value="TRANSFORMATION_TRANSCRIPTION DOMAIN-ASSOCIATED PROTEIN"/>
    <property type="match status" value="1"/>
</dbReference>
<evidence type="ECO:0000313" key="2">
    <source>
        <dbReference type="EMBL" id="KPI41988.1"/>
    </source>
</evidence>
<dbReference type="RefSeq" id="XP_018001951.1">
    <property type="nucleotide sequence ID" value="XM_018145844.1"/>
</dbReference>
<dbReference type="GO" id="GO:0006355">
    <property type="term" value="P:regulation of DNA-templated transcription"/>
    <property type="evidence" value="ECO:0007669"/>
    <property type="project" value="TreeGrafter"/>
</dbReference>
<evidence type="ECO:0000256" key="1">
    <source>
        <dbReference type="SAM" id="MobiDB-lite"/>
    </source>
</evidence>
<dbReference type="GeneID" id="28737724"/>
<name>A0A0N0NNV4_9EURO</name>
<feature type="compositionally biased region" description="Low complexity" evidence="1">
    <location>
        <begin position="162"/>
        <end position="180"/>
    </location>
</feature>
<dbReference type="InterPro" id="IPR050517">
    <property type="entry name" value="DDR_Repair_Kinase"/>
</dbReference>
<dbReference type="SUPFAM" id="SSF48371">
    <property type="entry name" value="ARM repeat"/>
    <property type="match status" value="1"/>
</dbReference>
<dbReference type="InterPro" id="IPR046805">
    <property type="entry name" value="Tra1_ring"/>
</dbReference>
<dbReference type="OrthoDB" id="4525452at2759"/>
<evidence type="ECO:0000313" key="3">
    <source>
        <dbReference type="Proteomes" id="UP000038010"/>
    </source>
</evidence>
<keyword evidence="3" id="KW-1185">Reference proteome</keyword>
<feature type="region of interest" description="Disordered" evidence="1">
    <location>
        <begin position="159"/>
        <end position="194"/>
    </location>
</feature>
<dbReference type="VEuPathDB" id="FungiDB:AB675_5617"/>